<feature type="binding site" evidence="3">
    <location>
        <begin position="10"/>
        <end position="17"/>
    </location>
    <ligand>
        <name>substrate</name>
    </ligand>
</feature>
<name>A0A1S6ITM6_9FIRM</name>
<dbReference type="Pfam" id="PF00300">
    <property type="entry name" value="His_Phos_1"/>
    <property type="match status" value="1"/>
</dbReference>
<dbReference type="STRING" id="1833852.B0537_02785"/>
<dbReference type="CDD" id="cd07067">
    <property type="entry name" value="HP_PGM_like"/>
    <property type="match status" value="1"/>
</dbReference>
<evidence type="ECO:0000313" key="5">
    <source>
        <dbReference type="Proteomes" id="UP000189464"/>
    </source>
</evidence>
<accession>A0A1S6ITM6</accession>
<gene>
    <name evidence="4" type="ORF">B0537_02785</name>
</gene>
<feature type="binding site" evidence="3">
    <location>
        <position position="59"/>
    </location>
    <ligand>
        <name>substrate</name>
    </ligand>
</feature>
<organism evidence="4 5">
    <name type="scientific">Desulforamulus ferrireducens</name>
    <dbReference type="NCBI Taxonomy" id="1833852"/>
    <lineage>
        <taxon>Bacteria</taxon>
        <taxon>Bacillati</taxon>
        <taxon>Bacillota</taxon>
        <taxon>Clostridia</taxon>
        <taxon>Eubacteriales</taxon>
        <taxon>Peptococcaceae</taxon>
        <taxon>Desulforamulus</taxon>
    </lineage>
</organism>
<dbReference type="SUPFAM" id="SSF53254">
    <property type="entry name" value="Phosphoglycerate mutase-like"/>
    <property type="match status" value="1"/>
</dbReference>
<dbReference type="PANTHER" id="PTHR48100:SF10">
    <property type="entry name" value="2-CARBOXY-D-ARABINITOL-1-PHOSPHATASE-RELATED"/>
    <property type="match status" value="1"/>
</dbReference>
<dbReference type="PANTHER" id="PTHR48100">
    <property type="entry name" value="BROAD-SPECIFICITY PHOSPHATASE YOR283W-RELATED"/>
    <property type="match status" value="1"/>
</dbReference>
<dbReference type="GO" id="GO:0043755">
    <property type="term" value="F:alpha-ribazole phosphatase activity"/>
    <property type="evidence" value="ECO:0007669"/>
    <property type="project" value="UniProtKB-UniRule"/>
</dbReference>
<dbReference type="InterPro" id="IPR017578">
    <property type="entry name" value="Ribazole_CobC"/>
</dbReference>
<dbReference type="GO" id="GO:0009236">
    <property type="term" value="P:cobalamin biosynthetic process"/>
    <property type="evidence" value="ECO:0007669"/>
    <property type="project" value="UniProtKB-UniRule"/>
</dbReference>
<sequence>MEEKIIFLLRHGALETNGKRFIGQIDLPLSEEGIWQAKGLAEELSHLPLTRIYASDLRRARQTAAFIAVKHNLVPILCPELREISLGEWEGRSFAEIRREFPQDFIQRGRDITHFSPPAGESFLQCSQRVLIQWQRIVAETKGNILVVGHAGVNRIILCHILGMPLENIFCLSQDYGCINIISYSKERFRVKALNCRSIP</sequence>
<dbReference type="SMART" id="SM00855">
    <property type="entry name" value="PGAM"/>
    <property type="match status" value="1"/>
</dbReference>
<dbReference type="Gene3D" id="3.40.50.1240">
    <property type="entry name" value="Phosphoglycerate mutase-like"/>
    <property type="match status" value="1"/>
</dbReference>
<evidence type="ECO:0000256" key="1">
    <source>
        <dbReference type="NCBIfam" id="TIGR03162"/>
    </source>
</evidence>
<evidence type="ECO:0000256" key="3">
    <source>
        <dbReference type="PIRSR" id="PIRSR613078-2"/>
    </source>
</evidence>
<dbReference type="PIRSF" id="PIRSF000709">
    <property type="entry name" value="6PFK_2-Ptase"/>
    <property type="match status" value="1"/>
</dbReference>
<dbReference type="InterPro" id="IPR013078">
    <property type="entry name" value="His_Pase_superF_clade-1"/>
</dbReference>
<evidence type="ECO:0000313" key="4">
    <source>
        <dbReference type="EMBL" id="AQS58112.1"/>
    </source>
</evidence>
<dbReference type="AlphaFoldDB" id="A0A1S6ITM6"/>
<feature type="active site" description="Tele-phosphohistidine intermediate" evidence="2">
    <location>
        <position position="11"/>
    </location>
</feature>
<protein>
    <recommendedName>
        <fullName evidence="1">Alpha-ribazole phosphatase</fullName>
        <ecNumber evidence="1">3.1.3.73</ecNumber>
    </recommendedName>
</protein>
<dbReference type="NCBIfam" id="TIGR03162">
    <property type="entry name" value="ribazole_cobC"/>
    <property type="match status" value="1"/>
</dbReference>
<dbReference type="InterPro" id="IPR050275">
    <property type="entry name" value="PGM_Phosphatase"/>
</dbReference>
<proteinExistence type="predicted"/>
<dbReference type="EC" id="3.1.3.73" evidence="1"/>
<keyword evidence="5" id="KW-1185">Reference proteome</keyword>
<dbReference type="KEGG" id="dfg:B0537_02785"/>
<dbReference type="OrthoDB" id="9781415at2"/>
<dbReference type="InterPro" id="IPR029033">
    <property type="entry name" value="His_PPase_superfam"/>
</dbReference>
<dbReference type="RefSeq" id="WP_077713074.1">
    <property type="nucleotide sequence ID" value="NZ_CP019698.1"/>
</dbReference>
<dbReference type="Proteomes" id="UP000189464">
    <property type="component" value="Chromosome"/>
</dbReference>
<dbReference type="EMBL" id="CP019698">
    <property type="protein sequence ID" value="AQS58112.1"/>
    <property type="molecule type" value="Genomic_DNA"/>
</dbReference>
<feature type="active site" description="Proton donor/acceptor" evidence="2">
    <location>
        <position position="83"/>
    </location>
</feature>
<evidence type="ECO:0000256" key="2">
    <source>
        <dbReference type="PIRSR" id="PIRSR613078-1"/>
    </source>
</evidence>
<reference evidence="4 5" key="1">
    <citation type="journal article" date="2016" name="Int. J. Syst. Evol. Microbiol.">
        <title>Desulfotomaculum ferrireducens sp. nov., a moderately thermophilic sulfate-reducing and dissimilatory Fe(III)-reducing bacterium isolated from compost.</title>
        <authorList>
            <person name="Yang G."/>
            <person name="Guo J."/>
            <person name="Zhuang L."/>
            <person name="Yuan Y."/>
            <person name="Zhou S."/>
        </authorList>
    </citation>
    <scope>NUCLEOTIDE SEQUENCE [LARGE SCALE GENOMIC DNA]</scope>
    <source>
        <strain evidence="4 5">GSS09</strain>
    </source>
</reference>